<dbReference type="InterPro" id="IPR003445">
    <property type="entry name" value="Cat_transpt"/>
</dbReference>
<keyword evidence="2" id="KW-0813">Transport</keyword>
<feature type="transmembrane region" description="Helical" evidence="10">
    <location>
        <begin position="417"/>
        <end position="438"/>
    </location>
</feature>
<dbReference type="NCBIfam" id="TIGR00933">
    <property type="entry name" value="2a38"/>
    <property type="match status" value="1"/>
</dbReference>
<sequence length="456" mass="48386">MGVTPLERPLPRRKGVRTPSPAKVIALSFFSAILVGAFLLWVPWSHAPGTTVTPLDALFTATSAICVTGLTVVDTETAWSSFGRVIIMLLIQVGGLGIVTLGTLVALLLGRRVGFRERLQAAAQVNTLETGGVLRLIRTIFLISLGFETVGAMLLYPTFAALHGPGQGLFYAFFHSVSAFNNAGFALYSDNLVGFAGNPVVILVLSALFIIGGLGFIVHLNLWAHVRGGRRFPLTLHSRVVLLTTLLLCAVGTLAVLVLEWSNPQTLGALPWHGKLLNGFFQGVTPRTAGFNSVDYTLMREPTLLLSMLLMFIGGSPASTAGGVKTVTFFVLVASAWSMVRGRGELLAFGRRVSSATVVKAGSVALLSTGLVMSALFLLSVSESLPLLPVMFEAFSAFATVGLSMSATFDLSEPGRLIIIVLMYLGRIGPLTFALALLQEPRGGGLKYPDEGVLIG</sequence>
<gene>
    <name evidence="11" type="ORF">AVDCRST_MAG86-510</name>
</gene>
<reference evidence="11" key="1">
    <citation type="submission" date="2020-02" db="EMBL/GenBank/DDBJ databases">
        <authorList>
            <person name="Meier V. D."/>
        </authorList>
    </citation>
    <scope>NUCLEOTIDE SEQUENCE</scope>
    <source>
        <strain evidence="11">AVDCRST_MAG86</strain>
    </source>
</reference>
<keyword evidence="5 10" id="KW-0812">Transmembrane</keyword>
<evidence type="ECO:0000256" key="4">
    <source>
        <dbReference type="ARBA" id="ARBA00022538"/>
    </source>
</evidence>
<feature type="transmembrane region" description="Helical" evidence="10">
    <location>
        <begin position="236"/>
        <end position="259"/>
    </location>
</feature>
<protein>
    <submittedName>
        <fullName evidence="11">KtrAB potassium uptake system, integral membrane component KtrB</fullName>
    </submittedName>
</protein>
<evidence type="ECO:0000256" key="9">
    <source>
        <dbReference type="ARBA" id="ARBA00023136"/>
    </source>
</evidence>
<feature type="transmembrane region" description="Helical" evidence="10">
    <location>
        <begin position="358"/>
        <end position="379"/>
    </location>
</feature>
<accession>A0A6J4UVJ7</accession>
<evidence type="ECO:0000256" key="2">
    <source>
        <dbReference type="ARBA" id="ARBA00022448"/>
    </source>
</evidence>
<evidence type="ECO:0000256" key="1">
    <source>
        <dbReference type="ARBA" id="ARBA00004651"/>
    </source>
</evidence>
<dbReference type="GO" id="GO:0005886">
    <property type="term" value="C:plasma membrane"/>
    <property type="evidence" value="ECO:0007669"/>
    <property type="project" value="UniProtKB-SubCell"/>
</dbReference>
<dbReference type="InterPro" id="IPR004772">
    <property type="entry name" value="TrkH"/>
</dbReference>
<evidence type="ECO:0000313" key="11">
    <source>
        <dbReference type="EMBL" id="CAA9557881.1"/>
    </source>
</evidence>
<name>A0A6J4UVJ7_9DEIN</name>
<feature type="transmembrane region" description="Helical" evidence="10">
    <location>
        <begin position="85"/>
        <end position="109"/>
    </location>
</feature>
<evidence type="ECO:0000256" key="3">
    <source>
        <dbReference type="ARBA" id="ARBA00022475"/>
    </source>
</evidence>
<keyword evidence="8" id="KW-0406">Ion transport</keyword>
<dbReference type="EMBL" id="CADCWP010000024">
    <property type="protein sequence ID" value="CAA9557881.1"/>
    <property type="molecule type" value="Genomic_DNA"/>
</dbReference>
<feature type="transmembrane region" description="Helical" evidence="10">
    <location>
        <begin position="304"/>
        <end position="337"/>
    </location>
</feature>
<feature type="transmembrane region" description="Helical" evidence="10">
    <location>
        <begin position="136"/>
        <end position="156"/>
    </location>
</feature>
<comment type="subcellular location">
    <subcellularLocation>
        <location evidence="1">Cell membrane</location>
        <topology evidence="1">Multi-pass membrane protein</topology>
    </subcellularLocation>
</comment>
<keyword evidence="9 10" id="KW-0472">Membrane</keyword>
<evidence type="ECO:0000256" key="8">
    <source>
        <dbReference type="ARBA" id="ARBA00023065"/>
    </source>
</evidence>
<feature type="transmembrane region" description="Helical" evidence="10">
    <location>
        <begin position="200"/>
        <end position="224"/>
    </location>
</feature>
<dbReference type="AlphaFoldDB" id="A0A6J4UVJ7"/>
<dbReference type="PANTHER" id="PTHR32024">
    <property type="entry name" value="TRK SYSTEM POTASSIUM UPTAKE PROTEIN TRKG-RELATED"/>
    <property type="match status" value="1"/>
</dbReference>
<evidence type="ECO:0000256" key="10">
    <source>
        <dbReference type="SAM" id="Phobius"/>
    </source>
</evidence>
<dbReference type="PANTHER" id="PTHR32024:SF1">
    <property type="entry name" value="KTR SYSTEM POTASSIUM UPTAKE PROTEIN B"/>
    <property type="match status" value="1"/>
</dbReference>
<proteinExistence type="predicted"/>
<dbReference type="GO" id="GO:0015379">
    <property type="term" value="F:potassium:chloride symporter activity"/>
    <property type="evidence" value="ECO:0007669"/>
    <property type="project" value="InterPro"/>
</dbReference>
<evidence type="ECO:0000256" key="7">
    <source>
        <dbReference type="ARBA" id="ARBA00022989"/>
    </source>
</evidence>
<feature type="transmembrane region" description="Helical" evidence="10">
    <location>
        <begin position="385"/>
        <end position="405"/>
    </location>
</feature>
<dbReference type="Pfam" id="PF02386">
    <property type="entry name" value="TrkH"/>
    <property type="match status" value="1"/>
</dbReference>
<evidence type="ECO:0000256" key="6">
    <source>
        <dbReference type="ARBA" id="ARBA00022958"/>
    </source>
</evidence>
<keyword evidence="7 10" id="KW-1133">Transmembrane helix</keyword>
<feature type="transmembrane region" description="Helical" evidence="10">
    <location>
        <begin position="21"/>
        <end position="42"/>
    </location>
</feature>
<keyword evidence="3" id="KW-1003">Cell membrane</keyword>
<keyword evidence="6" id="KW-0630">Potassium</keyword>
<organism evidence="11">
    <name type="scientific">uncultured Truepera sp</name>
    <dbReference type="NCBI Taxonomy" id="543023"/>
    <lineage>
        <taxon>Bacteria</taxon>
        <taxon>Thermotogati</taxon>
        <taxon>Deinococcota</taxon>
        <taxon>Deinococci</taxon>
        <taxon>Trueperales</taxon>
        <taxon>Trueperaceae</taxon>
        <taxon>Truepera</taxon>
        <taxon>environmental samples</taxon>
    </lineage>
</organism>
<keyword evidence="4" id="KW-0633">Potassium transport</keyword>
<evidence type="ECO:0000256" key="5">
    <source>
        <dbReference type="ARBA" id="ARBA00022692"/>
    </source>
</evidence>